<dbReference type="SUPFAM" id="SSF75217">
    <property type="entry name" value="alpha/beta knot"/>
    <property type="match status" value="1"/>
</dbReference>
<dbReference type="HOGENOM" id="CLU_021322_3_2_9"/>
<keyword evidence="6" id="KW-1185">Reference proteome</keyword>
<dbReference type="eggNOG" id="COG0566">
    <property type="taxonomic scope" value="Bacteria"/>
</dbReference>
<dbReference type="SUPFAM" id="SSF55315">
    <property type="entry name" value="L30e-like"/>
    <property type="match status" value="1"/>
</dbReference>
<name>D3FWH8_ALKPO</name>
<organism evidence="5 6">
    <name type="scientific">Alkalihalophilus pseudofirmus (strain ATCC BAA-2126 / JCM 17055 / OF4)</name>
    <name type="common">Bacillus pseudofirmus</name>
    <dbReference type="NCBI Taxonomy" id="398511"/>
    <lineage>
        <taxon>Bacteria</taxon>
        <taxon>Bacillati</taxon>
        <taxon>Bacillota</taxon>
        <taxon>Bacilli</taxon>
        <taxon>Bacillales</taxon>
        <taxon>Bacillaceae</taxon>
        <taxon>Alkalihalophilus</taxon>
    </lineage>
</organism>
<gene>
    <name evidence="5" type="ordered locus">BpOF4_03220</name>
</gene>
<dbReference type="PANTHER" id="PTHR43191:SF2">
    <property type="entry name" value="RRNA METHYLTRANSFERASE 3, MITOCHONDRIAL"/>
    <property type="match status" value="1"/>
</dbReference>
<evidence type="ECO:0000259" key="4">
    <source>
        <dbReference type="SMART" id="SM00967"/>
    </source>
</evidence>
<proteinExistence type="inferred from homology"/>
<dbReference type="Gene3D" id="3.40.1280.10">
    <property type="match status" value="1"/>
</dbReference>
<keyword evidence="3" id="KW-0808">Transferase</keyword>
<dbReference type="PANTHER" id="PTHR43191">
    <property type="entry name" value="RRNA METHYLTRANSFERASE 3"/>
    <property type="match status" value="1"/>
</dbReference>
<dbReference type="InterPro" id="IPR001537">
    <property type="entry name" value="SpoU_MeTrfase"/>
</dbReference>
<dbReference type="AlphaFoldDB" id="D3FWH8"/>
<dbReference type="InterPro" id="IPR029026">
    <property type="entry name" value="tRNA_m1G_MTases_N"/>
</dbReference>
<dbReference type="GO" id="GO:0006396">
    <property type="term" value="P:RNA processing"/>
    <property type="evidence" value="ECO:0007669"/>
    <property type="project" value="InterPro"/>
</dbReference>
<reference evidence="5 6" key="1">
    <citation type="journal article" date="2011" name="Environ. Microbiol.">
        <title>Genome of alkaliphilic Bacillus pseudofirmus OF4 reveals adaptations that support the ability to grow in an external pH range from 7.5 to 11.4.</title>
        <authorList>
            <person name="Janto B."/>
            <person name="Ahmed A."/>
            <person name="Ito M."/>
            <person name="Liu J."/>
            <person name="Hicks D.B."/>
            <person name="Pagni S."/>
            <person name="Fackelmayer O.J."/>
            <person name="Smith T.A."/>
            <person name="Earl J."/>
            <person name="Elbourne L.D."/>
            <person name="Hassan K."/>
            <person name="Paulsen I.T."/>
            <person name="Kolsto A.B."/>
            <person name="Tourasse N.J."/>
            <person name="Ehrlich G.D."/>
            <person name="Boissy R."/>
            <person name="Ivey D.M."/>
            <person name="Li G."/>
            <person name="Xue Y."/>
            <person name="Ma Y."/>
            <person name="Hu F.Z."/>
            <person name="Krulwich T.A."/>
        </authorList>
    </citation>
    <scope>NUCLEOTIDE SEQUENCE [LARGE SCALE GENOMIC DNA]</scope>
    <source>
        <strain evidence="6">ATCC BAA-2126 / JCM 17055 / OF4</strain>
    </source>
</reference>
<dbReference type="Gene3D" id="3.30.1330.30">
    <property type="match status" value="1"/>
</dbReference>
<dbReference type="InterPro" id="IPR013123">
    <property type="entry name" value="SpoU_subst-bd"/>
</dbReference>
<evidence type="ECO:0000313" key="6">
    <source>
        <dbReference type="Proteomes" id="UP000001544"/>
    </source>
</evidence>
<dbReference type="GO" id="GO:0008173">
    <property type="term" value="F:RNA methyltransferase activity"/>
    <property type="evidence" value="ECO:0007669"/>
    <property type="project" value="InterPro"/>
</dbReference>
<evidence type="ECO:0000256" key="3">
    <source>
        <dbReference type="ARBA" id="ARBA00022679"/>
    </source>
</evidence>
<dbReference type="CDD" id="cd18095">
    <property type="entry name" value="SpoU-like_rRNA-MTase"/>
    <property type="match status" value="1"/>
</dbReference>
<dbReference type="STRING" id="398511.BpOF4_03220"/>
<sequence>MLALVCHKPDWIMSKKIGMMLIEMNVKEKSMKRIDSVKNEQVKGWKKLHTKKGRDKAGRFLIEGFHLVEEALKAKFHIEVILMTEQTVLPLTWEVYENDIIIVSPQVLKEISETETPQGIAAVCAIPAPPSMTTLSGQFLLIDRVQDPGNIGTMIRTADAAGMTGVVLGEGSVDLFNSKVIRASQGSIFHMPVIRGSLIEWVEKLKEKNIPVFGTSLTEASSYTAIEPQPEFALIVGNEGEGVQSELLEGSDQNIYIPIYGQAESLNVAVATGILLYYLKG</sequence>
<comment type="similarity">
    <text evidence="1">Belongs to the class IV-like SAM-binding methyltransferase superfamily. RNA methyltransferase TrmH family.</text>
</comment>
<keyword evidence="2 5" id="KW-0489">Methyltransferase</keyword>
<dbReference type="InterPro" id="IPR051259">
    <property type="entry name" value="rRNA_Methyltransferase"/>
</dbReference>
<evidence type="ECO:0000256" key="2">
    <source>
        <dbReference type="ARBA" id="ARBA00022603"/>
    </source>
</evidence>
<dbReference type="Proteomes" id="UP000001544">
    <property type="component" value="Chromosome"/>
</dbReference>
<dbReference type="InterPro" id="IPR053888">
    <property type="entry name" value="MRM3-like_sub_bind"/>
</dbReference>
<dbReference type="EMBL" id="CP001878">
    <property type="protein sequence ID" value="ADC48710.1"/>
    <property type="molecule type" value="Genomic_DNA"/>
</dbReference>
<dbReference type="Pfam" id="PF00588">
    <property type="entry name" value="SpoU_methylase"/>
    <property type="match status" value="1"/>
</dbReference>
<dbReference type="GO" id="GO:0003723">
    <property type="term" value="F:RNA binding"/>
    <property type="evidence" value="ECO:0007669"/>
    <property type="project" value="InterPro"/>
</dbReference>
<accession>D3FWH8</accession>
<dbReference type="InterPro" id="IPR029028">
    <property type="entry name" value="Alpha/beta_knot_MTases"/>
</dbReference>
<dbReference type="GO" id="GO:0005737">
    <property type="term" value="C:cytoplasm"/>
    <property type="evidence" value="ECO:0007669"/>
    <property type="project" value="UniProtKB-ARBA"/>
</dbReference>
<evidence type="ECO:0000256" key="1">
    <source>
        <dbReference type="ARBA" id="ARBA00007228"/>
    </source>
</evidence>
<protein>
    <submittedName>
        <fullName evidence="5">RNA methyltransferase, TrmH family</fullName>
    </submittedName>
</protein>
<dbReference type="InterPro" id="IPR029064">
    <property type="entry name" value="Ribosomal_eL30-like_sf"/>
</dbReference>
<dbReference type="KEGG" id="bpf:BpOF4_03220"/>
<dbReference type="SMART" id="SM00967">
    <property type="entry name" value="SpoU_sub_bind"/>
    <property type="match status" value="1"/>
</dbReference>
<evidence type="ECO:0000313" key="5">
    <source>
        <dbReference type="EMBL" id="ADC48710.1"/>
    </source>
</evidence>
<dbReference type="GO" id="GO:0032259">
    <property type="term" value="P:methylation"/>
    <property type="evidence" value="ECO:0007669"/>
    <property type="project" value="UniProtKB-KW"/>
</dbReference>
<feature type="domain" description="RNA 2-O ribose methyltransferase substrate binding" evidence="4">
    <location>
        <begin position="61"/>
        <end position="130"/>
    </location>
</feature>
<dbReference type="Pfam" id="PF22435">
    <property type="entry name" value="MRM3-like_sub_bind"/>
    <property type="match status" value="1"/>
</dbReference>